<evidence type="ECO:0000313" key="4">
    <source>
        <dbReference type="Proteomes" id="UP000575898"/>
    </source>
</evidence>
<feature type="domain" description="Peptidase C39" evidence="2">
    <location>
        <begin position="119"/>
        <end position="250"/>
    </location>
</feature>
<dbReference type="Gene3D" id="3.90.70.10">
    <property type="entry name" value="Cysteine proteinases"/>
    <property type="match status" value="1"/>
</dbReference>
<feature type="compositionally biased region" description="Polar residues" evidence="1">
    <location>
        <begin position="60"/>
        <end position="70"/>
    </location>
</feature>
<name>A0A840MWD8_9PROT</name>
<organism evidence="3 4">
    <name type="scientific">Chitinivorax tropicus</name>
    <dbReference type="NCBI Taxonomy" id="714531"/>
    <lineage>
        <taxon>Bacteria</taxon>
        <taxon>Pseudomonadati</taxon>
        <taxon>Pseudomonadota</taxon>
        <taxon>Betaproteobacteria</taxon>
        <taxon>Chitinivorax</taxon>
    </lineage>
</organism>
<reference evidence="3 4" key="1">
    <citation type="submission" date="2020-08" db="EMBL/GenBank/DDBJ databases">
        <title>Genomic Encyclopedia of Type Strains, Phase IV (KMG-IV): sequencing the most valuable type-strain genomes for metagenomic binning, comparative biology and taxonomic classification.</title>
        <authorList>
            <person name="Goeker M."/>
        </authorList>
    </citation>
    <scope>NUCLEOTIDE SEQUENCE [LARGE SCALE GENOMIC DNA]</scope>
    <source>
        <strain evidence="3 4">DSM 27165</strain>
    </source>
</reference>
<dbReference type="PROSITE" id="PS50990">
    <property type="entry name" value="PEPTIDASE_C39"/>
    <property type="match status" value="1"/>
</dbReference>
<dbReference type="Proteomes" id="UP000575898">
    <property type="component" value="Unassembled WGS sequence"/>
</dbReference>
<proteinExistence type="predicted"/>
<protein>
    <recommendedName>
        <fullName evidence="2">Peptidase C39 domain-containing protein</fullName>
    </recommendedName>
</protein>
<gene>
    <name evidence="3" type="ORF">HNQ59_003961</name>
</gene>
<dbReference type="GO" id="GO:0005524">
    <property type="term" value="F:ATP binding"/>
    <property type="evidence" value="ECO:0007669"/>
    <property type="project" value="InterPro"/>
</dbReference>
<dbReference type="EMBL" id="JACHHY010000066">
    <property type="protein sequence ID" value="MBB5020636.1"/>
    <property type="molecule type" value="Genomic_DNA"/>
</dbReference>
<feature type="region of interest" description="Disordered" evidence="1">
    <location>
        <begin position="36"/>
        <end position="83"/>
    </location>
</feature>
<comment type="caution">
    <text evidence="3">The sequence shown here is derived from an EMBL/GenBank/DDBJ whole genome shotgun (WGS) entry which is preliminary data.</text>
</comment>
<evidence type="ECO:0000256" key="1">
    <source>
        <dbReference type="SAM" id="MobiDB-lite"/>
    </source>
</evidence>
<evidence type="ECO:0000313" key="3">
    <source>
        <dbReference type="EMBL" id="MBB5020636.1"/>
    </source>
</evidence>
<dbReference type="InterPro" id="IPR039564">
    <property type="entry name" value="Peptidase_C39-like"/>
</dbReference>
<dbReference type="GO" id="GO:0008233">
    <property type="term" value="F:peptidase activity"/>
    <property type="evidence" value="ECO:0007669"/>
    <property type="project" value="InterPro"/>
</dbReference>
<dbReference type="InterPro" id="IPR005074">
    <property type="entry name" value="Peptidase_C39"/>
</dbReference>
<keyword evidence="4" id="KW-1185">Reference proteome</keyword>
<accession>A0A840MWD8</accession>
<dbReference type="GO" id="GO:0006508">
    <property type="term" value="P:proteolysis"/>
    <property type="evidence" value="ECO:0007669"/>
    <property type="project" value="InterPro"/>
</dbReference>
<dbReference type="Pfam" id="PF13529">
    <property type="entry name" value="Peptidase_C39_2"/>
    <property type="match status" value="1"/>
</dbReference>
<sequence length="254" mass="26215">MEKALDAQATRGLILQGAGMIAPVLAGKLGGLKGKPLASGPAPVSEPQPTAGRPLPSHTVAESSPYTRNAGSEPVVVQGGVKSGEGVSNGTLGEIVGGGNTFNDAGRLSRNGNRAVFAQETINTCGPTSCGMVLDTLGRPVNLGTLVQQIQVGRNGVGIDSLAKLLQSEGVNASYQSRLSIEALRKATADGNPAIVAVKLEGGGHAVVVDGITTRQGVEVVSIRDPWKGAQYHEQLDVFKQRYYRQGVIIKGSK</sequence>
<dbReference type="GO" id="GO:0016020">
    <property type="term" value="C:membrane"/>
    <property type="evidence" value="ECO:0007669"/>
    <property type="project" value="InterPro"/>
</dbReference>
<evidence type="ECO:0000259" key="2">
    <source>
        <dbReference type="PROSITE" id="PS50990"/>
    </source>
</evidence>
<dbReference type="AlphaFoldDB" id="A0A840MWD8"/>